<dbReference type="GO" id="GO:0016787">
    <property type="term" value="F:hydrolase activity"/>
    <property type="evidence" value="ECO:0007669"/>
    <property type="project" value="UniProtKB-KW"/>
</dbReference>
<dbReference type="Pfam" id="PF00702">
    <property type="entry name" value="Hydrolase"/>
    <property type="match status" value="1"/>
</dbReference>
<reference evidence="3" key="1">
    <citation type="submission" date="2016-06" db="EMBL/GenBank/DDBJ databases">
        <authorList>
            <person name="Varghese N."/>
            <person name="Submissions Spin"/>
        </authorList>
    </citation>
    <scope>NUCLEOTIDE SEQUENCE [LARGE SCALE GENOMIC DNA]</scope>
    <source>
        <strain evidence="3">DSM 43816</strain>
    </source>
</reference>
<dbReference type="InterPro" id="IPR051540">
    <property type="entry name" value="S-2-haloacid_dehalogenase"/>
</dbReference>
<dbReference type="InterPro" id="IPR036412">
    <property type="entry name" value="HAD-like_sf"/>
</dbReference>
<dbReference type="Gene3D" id="1.20.120.1600">
    <property type="match status" value="1"/>
</dbReference>
<organism evidence="2 3">
    <name type="scientific">Micromonospora echinospora</name>
    <name type="common">Micromonospora purpurea</name>
    <dbReference type="NCBI Taxonomy" id="1877"/>
    <lineage>
        <taxon>Bacteria</taxon>
        <taxon>Bacillati</taxon>
        <taxon>Actinomycetota</taxon>
        <taxon>Actinomycetes</taxon>
        <taxon>Micromonosporales</taxon>
        <taxon>Micromonosporaceae</taxon>
        <taxon>Micromonospora</taxon>
    </lineage>
</organism>
<evidence type="ECO:0000313" key="3">
    <source>
        <dbReference type="Proteomes" id="UP000198253"/>
    </source>
</evidence>
<dbReference type="SFLD" id="SFLDS00003">
    <property type="entry name" value="Haloacid_Dehalogenase"/>
    <property type="match status" value="1"/>
</dbReference>
<dbReference type="SUPFAM" id="SSF56784">
    <property type="entry name" value="HAD-like"/>
    <property type="match status" value="1"/>
</dbReference>
<dbReference type="InterPro" id="IPR023214">
    <property type="entry name" value="HAD_sf"/>
</dbReference>
<dbReference type="NCBIfam" id="TIGR01509">
    <property type="entry name" value="HAD-SF-IA-v3"/>
    <property type="match status" value="1"/>
</dbReference>
<sequence>MVSVVVFDADETLLDLRPAVTSSLAVVLEEMRRLSPAAATVSLADLEADWAAVGAVRSAAPVQEVRRAGLALSLARAGLDAELDRMLELFFAHRFALTRPFPDVLPALAELRRHFVLGYATNGNSRTERCGLAGEFAFELYAHENGLPKKPAPEFYAAVVAAAGVPPSEVLYVGDSLDHDVIAPQRAGLRAVWLNRIGTVCRPGVVPDGEVSTMAELLDVIDRSVRQPL</sequence>
<evidence type="ECO:0000256" key="1">
    <source>
        <dbReference type="ARBA" id="ARBA00022801"/>
    </source>
</evidence>
<dbReference type="Gene3D" id="3.40.50.1000">
    <property type="entry name" value="HAD superfamily/HAD-like"/>
    <property type="match status" value="1"/>
</dbReference>
<evidence type="ECO:0000313" key="2">
    <source>
        <dbReference type="EMBL" id="SCF00193.1"/>
    </source>
</evidence>
<dbReference type="NCBIfam" id="TIGR01549">
    <property type="entry name" value="HAD-SF-IA-v1"/>
    <property type="match status" value="1"/>
</dbReference>
<dbReference type="RefSeq" id="WP_088981806.1">
    <property type="nucleotide sequence ID" value="NZ_LT607413.1"/>
</dbReference>
<keyword evidence="3" id="KW-1185">Reference proteome</keyword>
<keyword evidence="1 2" id="KW-0378">Hydrolase</keyword>
<protein>
    <submittedName>
        <fullName evidence="2">Putative hydrolase of the HAD superfamily</fullName>
    </submittedName>
</protein>
<dbReference type="SFLD" id="SFLDG01129">
    <property type="entry name" value="C1.5:_HAD__Beta-PGM__Phosphata"/>
    <property type="match status" value="1"/>
</dbReference>
<dbReference type="Proteomes" id="UP000198253">
    <property type="component" value="Chromosome I"/>
</dbReference>
<dbReference type="OrthoDB" id="9810501at2"/>
<accession>A0A1C4WVK1</accession>
<dbReference type="EMBL" id="LT607413">
    <property type="protein sequence ID" value="SCF00193.1"/>
    <property type="molecule type" value="Genomic_DNA"/>
</dbReference>
<gene>
    <name evidence="2" type="ORF">GA0070618_2546</name>
</gene>
<dbReference type="AlphaFoldDB" id="A0A1C4WVK1"/>
<dbReference type="PANTHER" id="PTHR43316">
    <property type="entry name" value="HYDROLASE, HALOACID DELAHOGENASE-RELATED"/>
    <property type="match status" value="1"/>
</dbReference>
<name>A0A1C4WVK1_MICEC</name>
<proteinExistence type="predicted"/>
<dbReference type="InterPro" id="IPR006439">
    <property type="entry name" value="HAD-SF_hydro_IA"/>
</dbReference>
<dbReference type="InParanoid" id="A0A1C4WVK1"/>
<dbReference type="PANTHER" id="PTHR43316:SF3">
    <property type="entry name" value="HALOACID DEHALOGENASE, TYPE II (AFU_ORTHOLOGUE AFUA_2G07750)-RELATED"/>
    <property type="match status" value="1"/>
</dbReference>